<comment type="caution">
    <text evidence="3">The sequence shown here is derived from an EMBL/GenBank/DDBJ whole genome shotgun (WGS) entry which is preliminary data.</text>
</comment>
<organism evidence="3 5">
    <name type="scientific">Brevibacterium casei</name>
    <dbReference type="NCBI Taxonomy" id="33889"/>
    <lineage>
        <taxon>Bacteria</taxon>
        <taxon>Bacillati</taxon>
        <taxon>Actinomycetota</taxon>
        <taxon>Actinomycetes</taxon>
        <taxon>Micrococcales</taxon>
        <taxon>Brevibacteriaceae</taxon>
        <taxon>Brevibacterium</taxon>
    </lineage>
</organism>
<reference evidence="2" key="2">
    <citation type="submission" date="2016-01" db="EMBL/GenBank/DDBJ databases">
        <authorList>
            <person name="Hong K.W."/>
        </authorList>
    </citation>
    <scope>NUCLEOTIDE SEQUENCE</scope>
    <source>
        <strain evidence="2">M40</strain>
    </source>
</reference>
<evidence type="ECO:0000256" key="1">
    <source>
        <dbReference type="SAM" id="SignalP"/>
    </source>
</evidence>
<reference evidence="3 5" key="3">
    <citation type="submission" date="2017-04" db="EMBL/GenBank/DDBJ databases">
        <title>Kefir bacterial isolates.</title>
        <authorList>
            <person name="Kim Y."/>
            <person name="Blasche S."/>
            <person name="Patil K.R."/>
        </authorList>
    </citation>
    <scope>NUCLEOTIDE SEQUENCE [LARGE SCALE GENOMIC DNA]</scope>
    <source>
        <strain evidence="3 5">OG2</strain>
    </source>
</reference>
<sequence>MKLIRRAAVSALAAVALVIAPAASADAANVSFDVTKLTADNLVVSDSNCKYFNVYLKYRSSGTDSWTVMPEIIGRHGYAGDLFFASTFRPNDVDRGMVCPSSDGLGKYTLGPSEVTAENYSGDYYDHYAGTDHTKGSFYVRGKAYASLSTKRSGKTVTLTSTTKVYSPEDYGKVNYNPKVKFQVKSGSKWKTIKTVSAKKGKATLKVTSKGKKTYRVTFDQVSWATGATSKTAKR</sequence>
<proteinExistence type="predicted"/>
<feature type="chain" id="PRO_5014532665" evidence="1">
    <location>
        <begin position="28"/>
        <end position="235"/>
    </location>
</feature>
<name>A0A162ZC64_9MICO</name>
<reference evidence="4" key="1">
    <citation type="submission" date="2016-01" db="EMBL/GenBank/DDBJ databases">
        <title>Draft genome of Chromobacterium sp. F49.</title>
        <authorList>
            <person name="Hong K.W."/>
        </authorList>
    </citation>
    <scope>NUCLEOTIDE SEQUENCE [LARGE SCALE GENOMIC DNA]</scope>
    <source>
        <strain evidence="4">M40</strain>
    </source>
</reference>
<evidence type="ECO:0000313" key="2">
    <source>
        <dbReference type="EMBL" id="KZE17065.1"/>
    </source>
</evidence>
<protein>
    <submittedName>
        <fullName evidence="3">Uncharacterized protein</fullName>
    </submittedName>
</protein>
<dbReference type="STRING" id="33889.AVW13_14360"/>
<accession>A0A162ZC64</accession>
<dbReference type="AlphaFoldDB" id="A0A162ZC64"/>
<dbReference type="EMBL" id="NCWY01000001">
    <property type="protein sequence ID" value="PAK97151.1"/>
    <property type="molecule type" value="Genomic_DNA"/>
</dbReference>
<evidence type="ECO:0000313" key="3">
    <source>
        <dbReference type="EMBL" id="PAK97151.1"/>
    </source>
</evidence>
<evidence type="ECO:0000313" key="4">
    <source>
        <dbReference type="Proteomes" id="UP000076612"/>
    </source>
</evidence>
<dbReference type="RefSeq" id="WP_009377388.1">
    <property type="nucleotide sequence ID" value="NZ_CBDRLP010000002.1"/>
</dbReference>
<dbReference type="EMBL" id="LQQR01000028">
    <property type="protein sequence ID" value="KZE17065.1"/>
    <property type="molecule type" value="Genomic_DNA"/>
</dbReference>
<evidence type="ECO:0000313" key="5">
    <source>
        <dbReference type="Proteomes" id="UP000216867"/>
    </source>
</evidence>
<feature type="signal peptide" evidence="1">
    <location>
        <begin position="1"/>
        <end position="27"/>
    </location>
</feature>
<gene>
    <name evidence="2" type="ORF">AVW13_14360</name>
    <name evidence="3" type="ORF">B8X04_00805</name>
</gene>
<keyword evidence="1" id="KW-0732">Signal</keyword>
<dbReference type="Proteomes" id="UP000076612">
    <property type="component" value="Unassembled WGS sequence"/>
</dbReference>
<dbReference type="Proteomes" id="UP000216867">
    <property type="component" value="Unassembled WGS sequence"/>
</dbReference>